<gene>
    <name evidence="1" type="ORF">JG687_00015487</name>
</gene>
<name>A0A8T1TT89_9STRA</name>
<dbReference type="AlphaFoldDB" id="A0A8T1TT89"/>
<evidence type="ECO:0000313" key="1">
    <source>
        <dbReference type="EMBL" id="KAG6948418.1"/>
    </source>
</evidence>
<organism evidence="1 2">
    <name type="scientific">Phytophthora cactorum</name>
    <dbReference type="NCBI Taxonomy" id="29920"/>
    <lineage>
        <taxon>Eukaryota</taxon>
        <taxon>Sar</taxon>
        <taxon>Stramenopiles</taxon>
        <taxon>Oomycota</taxon>
        <taxon>Peronosporomycetes</taxon>
        <taxon>Peronosporales</taxon>
        <taxon>Peronosporaceae</taxon>
        <taxon>Phytophthora</taxon>
    </lineage>
</organism>
<accession>A0A8T1TT89</accession>
<dbReference type="OrthoDB" id="120621at2759"/>
<proteinExistence type="predicted"/>
<reference evidence="1" key="1">
    <citation type="submission" date="2021-01" db="EMBL/GenBank/DDBJ databases">
        <title>Phytophthora aleatoria, a newly-described species from Pinus radiata is distinct from Phytophthora cactorum isolates based on comparative genomics.</title>
        <authorList>
            <person name="Mcdougal R."/>
            <person name="Panda P."/>
            <person name="Williams N."/>
            <person name="Studholme D.J."/>
        </authorList>
    </citation>
    <scope>NUCLEOTIDE SEQUENCE</scope>
    <source>
        <strain evidence="1">NZFS 3830</strain>
    </source>
</reference>
<comment type="caution">
    <text evidence="1">The sequence shown here is derived from an EMBL/GenBank/DDBJ whole genome shotgun (WGS) entry which is preliminary data.</text>
</comment>
<dbReference type="Proteomes" id="UP000688947">
    <property type="component" value="Unassembled WGS sequence"/>
</dbReference>
<protein>
    <submittedName>
        <fullName evidence="1">Uncharacterized protein</fullName>
    </submittedName>
</protein>
<dbReference type="EMBL" id="JAENGZ010001384">
    <property type="protein sequence ID" value="KAG6948418.1"/>
    <property type="molecule type" value="Genomic_DNA"/>
</dbReference>
<sequence length="67" mass="7849">MDVGFVPPTSNVRERFFSAARFVLTDLRNNMESERLEAVMPLLINRELWDVYAVETIRHRIGENARV</sequence>
<evidence type="ECO:0000313" key="2">
    <source>
        <dbReference type="Proteomes" id="UP000688947"/>
    </source>
</evidence>